<sequence>PSYEWQPSADLLTRVPSLALNLFSHTLSEEKKKTLVECYSPIVSVQYSPSFTIPMALQKFSALQKLMDASLSAIQYSSMAIFCPCQ</sequence>
<reference evidence="1 2" key="1">
    <citation type="submission" date="2024-04" db="EMBL/GenBank/DDBJ databases">
        <title>Symmetric and asymmetric DNA N6-adenine methylation regulates different biological responses in Mucorales.</title>
        <authorList>
            <consortium name="Lawrence Berkeley National Laboratory"/>
            <person name="Lax C."/>
            <person name="Mondo S.J."/>
            <person name="Osorio-Concepcion M."/>
            <person name="Muszewska A."/>
            <person name="Corrochano-Luque M."/>
            <person name="Gutierrez G."/>
            <person name="Riley R."/>
            <person name="Lipzen A."/>
            <person name="Guo J."/>
            <person name="Hundley H."/>
            <person name="Amirebrahimi M."/>
            <person name="Ng V."/>
            <person name="Lorenzo-Gutierrez D."/>
            <person name="Binder U."/>
            <person name="Yang J."/>
            <person name="Song Y."/>
            <person name="Canovas D."/>
            <person name="Navarro E."/>
            <person name="Freitag M."/>
            <person name="Gabaldon T."/>
            <person name="Grigoriev I.V."/>
            <person name="Corrochano L.M."/>
            <person name="Nicolas F.E."/>
            <person name="Garre V."/>
        </authorList>
    </citation>
    <scope>NUCLEOTIDE SEQUENCE [LARGE SCALE GENOMIC DNA]</scope>
    <source>
        <strain evidence="1 2">L51</strain>
    </source>
</reference>
<keyword evidence="2" id="KW-1185">Reference proteome</keyword>
<comment type="caution">
    <text evidence="1">The sequence shown here is derived from an EMBL/GenBank/DDBJ whole genome shotgun (WGS) entry which is preliminary data.</text>
</comment>
<dbReference type="Proteomes" id="UP001448207">
    <property type="component" value="Unassembled WGS sequence"/>
</dbReference>
<gene>
    <name evidence="1" type="ORF">J3Q64DRAFT_1637576</name>
</gene>
<feature type="non-terminal residue" evidence="1">
    <location>
        <position position="1"/>
    </location>
</feature>
<evidence type="ECO:0000313" key="2">
    <source>
        <dbReference type="Proteomes" id="UP001448207"/>
    </source>
</evidence>
<proteinExistence type="predicted"/>
<protein>
    <submittedName>
        <fullName evidence="1">Uncharacterized protein</fullName>
    </submittedName>
</protein>
<organism evidence="1 2">
    <name type="scientific">Phycomyces blakesleeanus</name>
    <dbReference type="NCBI Taxonomy" id="4837"/>
    <lineage>
        <taxon>Eukaryota</taxon>
        <taxon>Fungi</taxon>
        <taxon>Fungi incertae sedis</taxon>
        <taxon>Mucoromycota</taxon>
        <taxon>Mucoromycotina</taxon>
        <taxon>Mucoromycetes</taxon>
        <taxon>Mucorales</taxon>
        <taxon>Phycomycetaceae</taxon>
        <taxon>Phycomyces</taxon>
    </lineage>
</organism>
<accession>A0ABR3B499</accession>
<evidence type="ECO:0000313" key="1">
    <source>
        <dbReference type="EMBL" id="KAL0088737.1"/>
    </source>
</evidence>
<dbReference type="EMBL" id="JBCLYO010000005">
    <property type="protein sequence ID" value="KAL0088737.1"/>
    <property type="molecule type" value="Genomic_DNA"/>
</dbReference>
<name>A0ABR3B499_PHYBL</name>